<keyword evidence="1" id="KW-1133">Transmembrane helix</keyword>
<evidence type="ECO:0000313" key="3">
    <source>
        <dbReference type="EMBL" id="WIT11124.1"/>
    </source>
</evidence>
<dbReference type="EMBL" id="CP116346">
    <property type="protein sequence ID" value="WIT11124.1"/>
    <property type="molecule type" value="Genomic_DNA"/>
</dbReference>
<keyword evidence="1" id="KW-0812">Transmembrane</keyword>
<gene>
    <name evidence="3" type="ORF">PFX98_19795</name>
</gene>
<keyword evidence="4" id="KW-1185">Reference proteome</keyword>
<organism evidence="3 4">
    <name type="scientific">Paucibacter sediminis</name>
    <dbReference type="NCBI Taxonomy" id="3019553"/>
    <lineage>
        <taxon>Bacteria</taxon>
        <taxon>Pseudomonadati</taxon>
        <taxon>Pseudomonadota</taxon>
        <taxon>Betaproteobacteria</taxon>
        <taxon>Burkholderiales</taxon>
        <taxon>Sphaerotilaceae</taxon>
        <taxon>Roseateles</taxon>
    </lineage>
</organism>
<dbReference type="Pfam" id="PF05356">
    <property type="entry name" value="Phage_Coat_B"/>
    <property type="match status" value="1"/>
</dbReference>
<proteinExistence type="predicted"/>
<evidence type="ECO:0000313" key="4">
    <source>
        <dbReference type="Proteomes" id="UP001177769"/>
    </source>
</evidence>
<dbReference type="InterPro" id="IPR008020">
    <property type="entry name" value="G8P"/>
</dbReference>
<accession>A0AA95NBQ8</accession>
<feature type="chain" id="PRO_5041730072" evidence="2">
    <location>
        <begin position="22"/>
        <end position="64"/>
    </location>
</feature>
<dbReference type="AlphaFoldDB" id="A0AA95NBQ8"/>
<keyword evidence="1" id="KW-0472">Membrane</keyword>
<reference evidence="3" key="1">
    <citation type="submission" date="2023-01" db="EMBL/GenBank/DDBJ databases">
        <title>Whole genome sequence of Paucibacter sp. S2-9 isolated from pond sediment.</title>
        <authorList>
            <person name="Jung J.Y."/>
        </authorList>
    </citation>
    <scope>NUCLEOTIDE SEQUENCE</scope>
    <source>
        <strain evidence="3">S2-9</strain>
    </source>
</reference>
<feature type="transmembrane region" description="Helical" evidence="1">
    <location>
        <begin position="37"/>
        <end position="58"/>
    </location>
</feature>
<evidence type="ECO:0000256" key="1">
    <source>
        <dbReference type="SAM" id="Phobius"/>
    </source>
</evidence>
<dbReference type="Proteomes" id="UP001177769">
    <property type="component" value="Chromosome"/>
</dbReference>
<dbReference type="KEGG" id="pais:PFX98_19795"/>
<feature type="signal peptide" evidence="2">
    <location>
        <begin position="1"/>
        <end position="21"/>
    </location>
</feature>
<evidence type="ECO:0000256" key="2">
    <source>
        <dbReference type="SAM" id="SignalP"/>
    </source>
</evidence>
<protein>
    <submittedName>
        <fullName evidence="3">Major capsid protein</fullName>
    </submittedName>
</protein>
<dbReference type="RefSeq" id="WP_285232203.1">
    <property type="nucleotide sequence ID" value="NZ_CP116346.1"/>
</dbReference>
<name>A0AA95NBQ8_9BURK</name>
<keyword evidence="2" id="KW-0732">Signal</keyword>
<sequence>MNKRFSLLLAPLALLAAHAHAAVPADVTTAITDMKADGMTVATAVLVAVIAVSAIKFIRRGISG</sequence>